<feature type="transmembrane region" description="Helical" evidence="7">
    <location>
        <begin position="122"/>
        <end position="140"/>
    </location>
</feature>
<feature type="transmembrane region" description="Helical" evidence="7">
    <location>
        <begin position="251"/>
        <end position="270"/>
    </location>
</feature>
<keyword evidence="6 7" id="KW-0472">Membrane</keyword>
<dbReference type="GO" id="GO:0005886">
    <property type="term" value="C:plasma membrane"/>
    <property type="evidence" value="ECO:0007669"/>
    <property type="project" value="UniProtKB-SubCell"/>
</dbReference>
<evidence type="ECO:0000256" key="4">
    <source>
        <dbReference type="ARBA" id="ARBA00022692"/>
    </source>
</evidence>
<feature type="transmembrane region" description="Helical" evidence="7">
    <location>
        <begin position="12"/>
        <end position="32"/>
    </location>
</feature>
<evidence type="ECO:0000259" key="8">
    <source>
        <dbReference type="Pfam" id="PF01757"/>
    </source>
</evidence>
<dbReference type="AlphaFoldDB" id="A0A3M8CLK0"/>
<feature type="transmembrane region" description="Helical" evidence="7">
    <location>
        <begin position="183"/>
        <end position="205"/>
    </location>
</feature>
<evidence type="ECO:0000256" key="1">
    <source>
        <dbReference type="ARBA" id="ARBA00004651"/>
    </source>
</evidence>
<dbReference type="GO" id="GO:0016413">
    <property type="term" value="F:O-acetyltransferase activity"/>
    <property type="evidence" value="ECO:0007669"/>
    <property type="project" value="TreeGrafter"/>
</dbReference>
<comment type="similarity">
    <text evidence="2">Belongs to the acyltransferase 3 family.</text>
</comment>
<feature type="transmembrane region" description="Helical" evidence="7">
    <location>
        <begin position="315"/>
        <end position="333"/>
    </location>
</feature>
<evidence type="ECO:0000313" key="10">
    <source>
        <dbReference type="Proteomes" id="UP000281915"/>
    </source>
</evidence>
<keyword evidence="9" id="KW-0808">Transferase</keyword>
<evidence type="ECO:0000256" key="2">
    <source>
        <dbReference type="ARBA" id="ARBA00007400"/>
    </source>
</evidence>
<accession>A0A3M8CLK0</accession>
<dbReference type="GO" id="GO:0009246">
    <property type="term" value="P:enterobacterial common antigen biosynthetic process"/>
    <property type="evidence" value="ECO:0007669"/>
    <property type="project" value="TreeGrafter"/>
</dbReference>
<evidence type="ECO:0000256" key="7">
    <source>
        <dbReference type="SAM" id="Phobius"/>
    </source>
</evidence>
<evidence type="ECO:0000256" key="3">
    <source>
        <dbReference type="ARBA" id="ARBA00022475"/>
    </source>
</evidence>
<dbReference type="InterPro" id="IPR002656">
    <property type="entry name" value="Acyl_transf_3_dom"/>
</dbReference>
<feature type="transmembrane region" description="Helical" evidence="7">
    <location>
        <begin position="83"/>
        <end position="102"/>
    </location>
</feature>
<feature type="transmembrane region" description="Helical" evidence="7">
    <location>
        <begin position="282"/>
        <end position="309"/>
    </location>
</feature>
<dbReference type="Pfam" id="PF01757">
    <property type="entry name" value="Acyl_transf_3"/>
    <property type="match status" value="1"/>
</dbReference>
<feature type="transmembrane region" description="Helical" evidence="7">
    <location>
        <begin position="217"/>
        <end position="235"/>
    </location>
</feature>
<sequence length="361" mass="41726">MVVMEQRIREIDYTRAICAMAVIVIHVSAGYVEYSDAAYYLNQTSRFAVPMFIILSGFSILLSDKNKSLSAGSFIKKRFGKILIPYLFWSLFYFTFANRHGFTTTDPSSLLSTLGKQLYTGTAYIHLYFLVIMFQLYFMYPFLKKWIVEKPMVMLSASFIISFGMHLMIYLHALQIAALPSIGVPYVILFPVWIFYFVLGAYIAINKETILQKIRDMSLVKLLLVWLCTWLILIMESNATQTYTSSTKPSIMLYTLFSFIFFYKCMTYFMKIGSKASVILQWYSVHSFFIYLIHPFVLSALAIATPSIWATKMGLWLQLLCTFLLSTAITHLCSRFRMVQTIGGVYHNPSERKKRRATMEA</sequence>
<evidence type="ECO:0000313" key="9">
    <source>
        <dbReference type="EMBL" id="RNB76479.1"/>
    </source>
</evidence>
<comment type="caution">
    <text evidence="9">The sequence shown here is derived from an EMBL/GenBank/DDBJ whole genome shotgun (WGS) entry which is preliminary data.</text>
</comment>
<name>A0A3M8CLK0_9BACL</name>
<gene>
    <name evidence="9" type="ORF">EDM58_17625</name>
</gene>
<dbReference type="EMBL" id="RHHT01000038">
    <property type="protein sequence ID" value="RNB76479.1"/>
    <property type="molecule type" value="Genomic_DNA"/>
</dbReference>
<keyword evidence="3" id="KW-1003">Cell membrane</keyword>
<feature type="transmembrane region" description="Helical" evidence="7">
    <location>
        <begin position="152"/>
        <end position="171"/>
    </location>
</feature>
<feature type="transmembrane region" description="Helical" evidence="7">
    <location>
        <begin position="44"/>
        <end position="62"/>
    </location>
</feature>
<comment type="subcellular location">
    <subcellularLocation>
        <location evidence="1">Cell membrane</location>
        <topology evidence="1">Multi-pass membrane protein</topology>
    </subcellularLocation>
</comment>
<keyword evidence="9" id="KW-0012">Acyltransferase</keyword>
<protein>
    <submittedName>
        <fullName evidence="9">Acyltransferase</fullName>
    </submittedName>
</protein>
<dbReference type="Proteomes" id="UP000281915">
    <property type="component" value="Unassembled WGS sequence"/>
</dbReference>
<dbReference type="PANTHER" id="PTHR40074">
    <property type="entry name" value="O-ACETYLTRANSFERASE WECH"/>
    <property type="match status" value="1"/>
</dbReference>
<feature type="domain" description="Acyltransferase 3" evidence="8">
    <location>
        <begin position="9"/>
        <end position="332"/>
    </location>
</feature>
<keyword evidence="5 7" id="KW-1133">Transmembrane helix</keyword>
<dbReference type="PANTHER" id="PTHR40074:SF2">
    <property type="entry name" value="O-ACETYLTRANSFERASE WECH"/>
    <property type="match status" value="1"/>
</dbReference>
<organism evidence="9 10">
    <name type="scientific">Brevibacillus panacihumi</name>
    <dbReference type="NCBI Taxonomy" id="497735"/>
    <lineage>
        <taxon>Bacteria</taxon>
        <taxon>Bacillati</taxon>
        <taxon>Bacillota</taxon>
        <taxon>Bacilli</taxon>
        <taxon>Bacillales</taxon>
        <taxon>Paenibacillaceae</taxon>
        <taxon>Brevibacillus</taxon>
    </lineage>
</organism>
<keyword evidence="4 7" id="KW-0812">Transmembrane</keyword>
<proteinExistence type="inferred from homology"/>
<reference evidence="9 10" key="1">
    <citation type="submission" date="2018-10" db="EMBL/GenBank/DDBJ databases">
        <title>Phylogenomics of Brevibacillus.</title>
        <authorList>
            <person name="Dunlap C."/>
        </authorList>
    </citation>
    <scope>NUCLEOTIDE SEQUENCE [LARGE SCALE GENOMIC DNA]</scope>
    <source>
        <strain evidence="9 10">JCM 15085</strain>
    </source>
</reference>
<evidence type="ECO:0000256" key="6">
    <source>
        <dbReference type="ARBA" id="ARBA00023136"/>
    </source>
</evidence>
<evidence type="ECO:0000256" key="5">
    <source>
        <dbReference type="ARBA" id="ARBA00022989"/>
    </source>
</evidence>